<dbReference type="PANTHER" id="PTHR34183:SF1">
    <property type="entry name" value="ENDOLYTIC PEPTIDOGLYCAN TRANSGLYCOSYLASE RLPA"/>
    <property type="match status" value="1"/>
</dbReference>
<dbReference type="EC" id="4.2.2.-" evidence="4"/>
<dbReference type="eggNOG" id="COG0797">
    <property type="taxonomic scope" value="Bacteria"/>
</dbReference>
<dbReference type="Gene3D" id="3.30.70.1070">
    <property type="entry name" value="Sporulation related repeat"/>
    <property type="match status" value="1"/>
</dbReference>
<dbReference type="GO" id="GO:0008932">
    <property type="term" value="F:lytic endotransglycosylase activity"/>
    <property type="evidence" value="ECO:0007669"/>
    <property type="project" value="UniProtKB-UniRule"/>
</dbReference>
<dbReference type="GO" id="GO:0000270">
    <property type="term" value="P:peptidoglycan metabolic process"/>
    <property type="evidence" value="ECO:0007669"/>
    <property type="project" value="UniProtKB-UniRule"/>
</dbReference>
<dbReference type="Gene3D" id="2.40.40.10">
    <property type="entry name" value="RlpA-like domain"/>
    <property type="match status" value="1"/>
</dbReference>
<accession>H6SIW3</accession>
<comment type="similarity">
    <text evidence="4 5">Belongs to the RlpA family.</text>
</comment>
<proteinExistence type="inferred from homology"/>
<evidence type="ECO:0000256" key="2">
    <source>
        <dbReference type="ARBA" id="ARBA00023239"/>
    </source>
</evidence>
<dbReference type="SUPFAM" id="SSF50685">
    <property type="entry name" value="Barwin-like endoglucanases"/>
    <property type="match status" value="1"/>
</dbReference>
<evidence type="ECO:0000259" key="7">
    <source>
        <dbReference type="PROSITE" id="PS51724"/>
    </source>
</evidence>
<keyword evidence="9" id="KW-1185">Reference proteome</keyword>
<reference evidence="8" key="1">
    <citation type="submission" date="2012-02" db="EMBL/GenBank/DDBJ databases">
        <title>Shotgun genome sequence of Phaeospirillum photometricum DSM 122.</title>
        <authorList>
            <person name="Duquesne K."/>
            <person name="Sturgis J."/>
        </authorList>
    </citation>
    <scope>NUCLEOTIDE SEQUENCE [LARGE SCALE GENOMIC DNA]</scope>
    <source>
        <strain evidence="8">DSM 122</strain>
    </source>
</reference>
<protein>
    <recommendedName>
        <fullName evidence="4">Endolytic peptidoglycan transglycosylase RlpA</fullName>
        <ecNumber evidence="4">4.2.2.-</ecNumber>
    </recommendedName>
</protein>
<dbReference type="InterPro" id="IPR034718">
    <property type="entry name" value="RlpA"/>
</dbReference>
<dbReference type="GO" id="GO:0042834">
    <property type="term" value="F:peptidoglycan binding"/>
    <property type="evidence" value="ECO:0007669"/>
    <property type="project" value="InterPro"/>
</dbReference>
<dbReference type="KEGG" id="rpm:RSPPHO_01302"/>
<feature type="compositionally biased region" description="Low complexity" evidence="6">
    <location>
        <begin position="226"/>
        <end position="249"/>
    </location>
</feature>
<gene>
    <name evidence="4" type="primary">rlpA</name>
    <name evidence="8" type="ORF">RSPPHO_01302</name>
</gene>
<evidence type="ECO:0000313" key="9">
    <source>
        <dbReference type="Proteomes" id="UP000033220"/>
    </source>
</evidence>
<evidence type="ECO:0000313" key="8">
    <source>
        <dbReference type="EMBL" id="CCG07928.1"/>
    </source>
</evidence>
<dbReference type="Pfam" id="PF05036">
    <property type="entry name" value="SPOR"/>
    <property type="match status" value="1"/>
</dbReference>
<dbReference type="PROSITE" id="PS51724">
    <property type="entry name" value="SPOR"/>
    <property type="match status" value="1"/>
</dbReference>
<dbReference type="InterPro" id="IPR036680">
    <property type="entry name" value="SPOR-like_sf"/>
</dbReference>
<name>H6SIW3_PARPM</name>
<evidence type="ECO:0000256" key="1">
    <source>
        <dbReference type="ARBA" id="ARBA00022729"/>
    </source>
</evidence>
<dbReference type="PATRIC" id="fig|1150469.3.peg.1469"/>
<evidence type="ECO:0000256" key="4">
    <source>
        <dbReference type="HAMAP-Rule" id="MF_02071"/>
    </source>
</evidence>
<keyword evidence="2 4" id="KW-0456">Lyase</keyword>
<dbReference type="InterPro" id="IPR036908">
    <property type="entry name" value="RlpA-like_sf"/>
</dbReference>
<dbReference type="SUPFAM" id="SSF110997">
    <property type="entry name" value="Sporulation related repeat"/>
    <property type="match status" value="1"/>
</dbReference>
<dbReference type="STRING" id="1150469.RSPPHO_01302"/>
<sequence length="353" mass="37302">MILFLASRTKVSAPMSAAPPRRLLLWGVLGLSCFVAACAETPSGGPATGGGARPSGEGGTYKIGKPYQIGGRWYYPREDYDYNEVGEASWYGSDFHGKRTANGEVFDQDRLSAAHTILPLPSIVQVTNLANGRSIIVRVNDRGPFVNDRIIDMSRAAARALGFERAGRTKVRVQVLAWESRQAKAQALSGTAVAEAPPVAAPRGTVETVALDSPPPRARVERVSLPPSSSSSRPAPASASRGAAEARAPVTGWATGPAGQDVSAGRDVPARDTWADAPEGSYVQIGAFASMDNAKALQTRLRSLGPAKIAPVNFGDHVLYRVRLGPFPDADTASQILRNTQASGYPEARIVAD</sequence>
<keyword evidence="3 4" id="KW-0961">Cell wall biogenesis/degradation</keyword>
<dbReference type="InterPro" id="IPR009009">
    <property type="entry name" value="RlpA-like_DPBB"/>
</dbReference>
<dbReference type="HOGENOM" id="CLU_042923_3_1_5"/>
<dbReference type="eggNOG" id="COG3087">
    <property type="taxonomic scope" value="Bacteria"/>
</dbReference>
<evidence type="ECO:0000256" key="6">
    <source>
        <dbReference type="SAM" id="MobiDB-lite"/>
    </source>
</evidence>
<dbReference type="HAMAP" id="MF_02071">
    <property type="entry name" value="RlpA"/>
    <property type="match status" value="1"/>
</dbReference>
<comment type="function">
    <text evidence="4">Lytic transglycosylase with a strong preference for naked glycan strands that lack stem peptides.</text>
</comment>
<keyword evidence="8" id="KW-0449">Lipoprotein</keyword>
<dbReference type="CDD" id="cd22268">
    <property type="entry name" value="DPBB_RlpA-like"/>
    <property type="match status" value="1"/>
</dbReference>
<dbReference type="PANTHER" id="PTHR34183">
    <property type="entry name" value="ENDOLYTIC PEPTIDOGLYCAN TRANSGLYCOSYLASE RLPA"/>
    <property type="match status" value="1"/>
</dbReference>
<evidence type="ECO:0000256" key="5">
    <source>
        <dbReference type="RuleBase" id="RU003495"/>
    </source>
</evidence>
<dbReference type="EMBL" id="HE663493">
    <property type="protein sequence ID" value="CCG07928.1"/>
    <property type="molecule type" value="Genomic_DNA"/>
</dbReference>
<dbReference type="NCBIfam" id="TIGR00413">
    <property type="entry name" value="rlpA"/>
    <property type="match status" value="1"/>
</dbReference>
<feature type="region of interest" description="Disordered" evidence="6">
    <location>
        <begin position="209"/>
        <end position="266"/>
    </location>
</feature>
<evidence type="ECO:0000256" key="3">
    <source>
        <dbReference type="ARBA" id="ARBA00023316"/>
    </source>
</evidence>
<dbReference type="InterPro" id="IPR007730">
    <property type="entry name" value="SPOR-like_dom"/>
</dbReference>
<dbReference type="InterPro" id="IPR012997">
    <property type="entry name" value="RplA"/>
</dbReference>
<dbReference type="Proteomes" id="UP000033220">
    <property type="component" value="Chromosome DSM 122"/>
</dbReference>
<keyword evidence="1" id="KW-0732">Signal</keyword>
<organism evidence="8 9">
    <name type="scientific">Pararhodospirillum photometricum DSM 122</name>
    <dbReference type="NCBI Taxonomy" id="1150469"/>
    <lineage>
        <taxon>Bacteria</taxon>
        <taxon>Pseudomonadati</taxon>
        <taxon>Pseudomonadota</taxon>
        <taxon>Alphaproteobacteria</taxon>
        <taxon>Rhodospirillales</taxon>
        <taxon>Rhodospirillaceae</taxon>
        <taxon>Pararhodospirillum</taxon>
    </lineage>
</organism>
<dbReference type="GO" id="GO:0009279">
    <property type="term" value="C:cell outer membrane"/>
    <property type="evidence" value="ECO:0007669"/>
    <property type="project" value="TreeGrafter"/>
</dbReference>
<feature type="domain" description="SPOR" evidence="7">
    <location>
        <begin position="275"/>
        <end position="353"/>
    </location>
</feature>
<dbReference type="GO" id="GO:0071555">
    <property type="term" value="P:cell wall organization"/>
    <property type="evidence" value="ECO:0007669"/>
    <property type="project" value="UniProtKB-KW"/>
</dbReference>
<dbReference type="AlphaFoldDB" id="H6SIW3"/>
<dbReference type="Pfam" id="PF03330">
    <property type="entry name" value="DPBB_1"/>
    <property type="match status" value="1"/>
</dbReference>